<protein>
    <submittedName>
        <fullName evidence="2">Uncharacterized protein</fullName>
    </submittedName>
</protein>
<comment type="caution">
    <text evidence="2">The sequence shown here is derived from an EMBL/GenBank/DDBJ whole genome shotgun (WGS) entry which is preliminary data.</text>
</comment>
<dbReference type="EMBL" id="MOBX01000003">
    <property type="protein sequence ID" value="RON85040.1"/>
    <property type="molecule type" value="Genomic_DNA"/>
</dbReference>
<keyword evidence="1" id="KW-1133">Transmembrane helix</keyword>
<gene>
    <name evidence="2" type="ORF">BK670_03850</name>
</gene>
<feature type="transmembrane region" description="Helical" evidence="1">
    <location>
        <begin position="39"/>
        <end position="58"/>
    </location>
</feature>
<sequence length="232" mass="26023">MIIRKTNNRRYLAIGASLGFCLALSLAIVFLLMCKFSGAEFTAFVISFAVLAIAVGFAPELQEISIVGNVVKLKEVKADAMKAIESLTKSRVETLRVLVRLIVRSESGPITIELIDPRVPEFWRVIDLAKEYDCLEKIRREVLLGIPVLLLAQMEIIILRSHNRTISSAVLSKEILDPQDLIVLANDKSSIQSATQNFQKSPHDKLKLELKICLAEYSRLYQLKEKLEALSN</sequence>
<name>A0A423MKB1_PSEFL</name>
<dbReference type="RefSeq" id="WP_123448690.1">
    <property type="nucleotide sequence ID" value="NZ_MOBX01000003.1"/>
</dbReference>
<keyword evidence="1" id="KW-0812">Transmembrane</keyword>
<proteinExistence type="predicted"/>
<keyword evidence="1" id="KW-0472">Membrane</keyword>
<dbReference type="OrthoDB" id="6689501at2"/>
<evidence type="ECO:0000256" key="1">
    <source>
        <dbReference type="SAM" id="Phobius"/>
    </source>
</evidence>
<feature type="transmembrane region" description="Helical" evidence="1">
    <location>
        <begin position="12"/>
        <end position="33"/>
    </location>
</feature>
<reference evidence="2 3" key="1">
    <citation type="submission" date="2016-10" db="EMBL/GenBank/DDBJ databases">
        <title>Comparative genome analysis of multiple Pseudomonas spp. focuses on biocontrol and plant growth promoting traits.</title>
        <authorList>
            <person name="Tao X.-Y."/>
            <person name="Taylor C.G."/>
        </authorList>
    </citation>
    <scope>NUCLEOTIDE SEQUENCE [LARGE SCALE GENOMIC DNA]</scope>
    <source>
        <strain evidence="2 3">28B5</strain>
    </source>
</reference>
<organism evidence="2 3">
    <name type="scientific">Pseudomonas fluorescens</name>
    <dbReference type="NCBI Taxonomy" id="294"/>
    <lineage>
        <taxon>Bacteria</taxon>
        <taxon>Pseudomonadati</taxon>
        <taxon>Pseudomonadota</taxon>
        <taxon>Gammaproteobacteria</taxon>
        <taxon>Pseudomonadales</taxon>
        <taxon>Pseudomonadaceae</taxon>
        <taxon>Pseudomonas</taxon>
    </lineage>
</organism>
<evidence type="ECO:0000313" key="2">
    <source>
        <dbReference type="EMBL" id="RON85040.1"/>
    </source>
</evidence>
<evidence type="ECO:0000313" key="3">
    <source>
        <dbReference type="Proteomes" id="UP000285378"/>
    </source>
</evidence>
<dbReference type="Proteomes" id="UP000285378">
    <property type="component" value="Unassembled WGS sequence"/>
</dbReference>
<dbReference type="AlphaFoldDB" id="A0A423MKB1"/>
<accession>A0A423MKB1</accession>